<evidence type="ECO:0000313" key="2">
    <source>
        <dbReference type="EMBL" id="SUP52898.1"/>
    </source>
</evidence>
<dbReference type="Gene3D" id="2.60.40.1610">
    <property type="entry name" value="Domain of unknown function DUF1254"/>
    <property type="match status" value="1"/>
</dbReference>
<dbReference type="PANTHER" id="PTHR36509:SF2">
    <property type="entry name" value="BLL3101 PROTEIN"/>
    <property type="match status" value="1"/>
</dbReference>
<evidence type="ECO:0000259" key="1">
    <source>
        <dbReference type="Pfam" id="PF06863"/>
    </source>
</evidence>
<feature type="domain" description="DUF1254" evidence="1">
    <location>
        <begin position="42"/>
        <end position="95"/>
    </location>
</feature>
<sequence>MSNLQDLAAEAYIFAVPLVYNLDQMKKSVEEGFGVLPAVPYNQFSYGQKLTDASDKFVTTNNDTVYNNAQLDLSAGPVLLEIPDMGDRYYVFNLLMPGPTTLHTLVNAQLVVMVENLLLPLLITRGNYLRGIHKLLRQHSSWKLLVVSLLQMKQTFKM</sequence>
<dbReference type="Pfam" id="PF06863">
    <property type="entry name" value="DUF1254"/>
    <property type="match status" value="1"/>
</dbReference>
<dbReference type="Proteomes" id="UP000254621">
    <property type="component" value="Unassembled WGS sequence"/>
</dbReference>
<evidence type="ECO:0000313" key="3">
    <source>
        <dbReference type="Proteomes" id="UP000254621"/>
    </source>
</evidence>
<reference evidence="2 3" key="1">
    <citation type="submission" date="2018-06" db="EMBL/GenBank/DDBJ databases">
        <authorList>
            <consortium name="Pathogen Informatics"/>
            <person name="Doyle S."/>
        </authorList>
    </citation>
    <scope>NUCLEOTIDE SEQUENCE [LARGE SCALE GENOMIC DNA]</scope>
    <source>
        <strain evidence="2 3">NCTC13645</strain>
    </source>
</reference>
<accession>A0A380NXZ1</accession>
<dbReference type="InterPro" id="IPR010679">
    <property type="entry name" value="DUF1254"/>
</dbReference>
<dbReference type="EMBL" id="UHIV01000001">
    <property type="protein sequence ID" value="SUP52898.1"/>
    <property type="molecule type" value="Genomic_DNA"/>
</dbReference>
<gene>
    <name evidence="2" type="ORF">NCTC13645_00801</name>
</gene>
<organism evidence="2 3">
    <name type="scientific">Weissella viridescens</name>
    <name type="common">Lactobacillus viridescens</name>
    <dbReference type="NCBI Taxonomy" id="1629"/>
    <lineage>
        <taxon>Bacteria</taxon>
        <taxon>Bacillati</taxon>
        <taxon>Bacillota</taxon>
        <taxon>Bacilli</taxon>
        <taxon>Lactobacillales</taxon>
        <taxon>Lactobacillaceae</taxon>
        <taxon>Weissella</taxon>
    </lineage>
</organism>
<proteinExistence type="predicted"/>
<dbReference type="AlphaFoldDB" id="A0A380NXZ1"/>
<protein>
    <submittedName>
        <fullName evidence="2">Protein of uncharacterized function (DUF1254)</fullName>
    </submittedName>
</protein>
<dbReference type="PANTHER" id="PTHR36509">
    <property type="entry name" value="BLL3101 PROTEIN"/>
    <property type="match status" value="1"/>
</dbReference>
<dbReference type="SUPFAM" id="SSF160935">
    <property type="entry name" value="VPA0735-like"/>
    <property type="match status" value="1"/>
</dbReference>
<dbReference type="InterPro" id="IPR037050">
    <property type="entry name" value="DUF1254_sf"/>
</dbReference>
<name>A0A380NXZ1_WEIVI</name>